<feature type="compositionally biased region" description="Polar residues" evidence="2">
    <location>
        <begin position="133"/>
        <end position="149"/>
    </location>
</feature>
<dbReference type="SMART" id="SM00906">
    <property type="entry name" value="Fungal_trans"/>
    <property type="match status" value="1"/>
</dbReference>
<feature type="domain" description="Xylanolytic transcriptional activator regulatory" evidence="3">
    <location>
        <begin position="343"/>
        <end position="417"/>
    </location>
</feature>
<dbReference type="InterPro" id="IPR007219">
    <property type="entry name" value="XnlR_reg_dom"/>
</dbReference>
<dbReference type="GO" id="GO:0008270">
    <property type="term" value="F:zinc ion binding"/>
    <property type="evidence" value="ECO:0007669"/>
    <property type="project" value="InterPro"/>
</dbReference>
<dbReference type="eggNOG" id="ENOG502QZJZ">
    <property type="taxonomic scope" value="Eukaryota"/>
</dbReference>
<proteinExistence type="predicted"/>
<dbReference type="InterPro" id="IPR050987">
    <property type="entry name" value="AtrR-like"/>
</dbReference>
<dbReference type="CDD" id="cd12148">
    <property type="entry name" value="fungal_TF_MHR"/>
    <property type="match status" value="1"/>
</dbReference>
<sequence length="672" mass="75102">MAAPSQFAEPPIVPEASDHRPSERPVSKTVEAVGDTPSVVGETQVPMDCDSGMRIQERTVSPFSRTQSIGLVSQVVPFTRHETQQARNSPSGYNCSIIPITIQPTSVTTTNMPNDKLSDNGALLSNNVSYGMTAQQPQPLASPPTTATADDNDASCAKASPEMWLPTCYPSICSEPVIDWVSHEIGVTDFIATARRLMTDVLSNETLKKRVPPHRTPEPEPALAWTWVAAFFDKGLDSVFGLVHRPSFEARLRAHFESGDYSEGDLAWYALRNTVYATGCRIVVSGSNSHNAFNEARTQSWPYFENALSAHTDLLFSRSDMTTIQAFLAMAFYAEGLGSPAIEFLLASNAMRLAQAKGMHHQVMKSWKMHEEDVQILYWLWWCIYCYDKYLAYRSGRPSAIDDDDISTPIPTSVPEGSTINPHFFQHVIRHAQISSEISKRLYTVKAKRQTPHETLLVVKDLEARLHKWRESLPSCFQSSPPFKNLDLPPNTHLFHVIYLHFSYYGSLITIHTAFCYPWSRPSTGDNRGPNLQAQRQQSLEVVADASRKIIVATQRLEVSAASPVWLTFYYPLTGLINLFIYILQNPTQPTVNEDLPLMEVIVGHFGYLEYASNSELLFPFPREIVSYARMVVKHAREGLPISGAFRKQLSSITAMDPSEQSADHGPQDVSI</sequence>
<protein>
    <recommendedName>
        <fullName evidence="3">Xylanolytic transcriptional activator regulatory domain-containing protein</fullName>
    </recommendedName>
</protein>
<evidence type="ECO:0000313" key="4">
    <source>
        <dbReference type="EMBL" id="EXJ71827.1"/>
    </source>
</evidence>
<keyword evidence="5" id="KW-1185">Reference proteome</keyword>
<accession>W9WUH1</accession>
<dbReference type="RefSeq" id="XP_007743125.1">
    <property type="nucleotide sequence ID" value="XM_007744935.1"/>
</dbReference>
<dbReference type="GO" id="GO:0003677">
    <property type="term" value="F:DNA binding"/>
    <property type="evidence" value="ECO:0007669"/>
    <property type="project" value="InterPro"/>
</dbReference>
<reference evidence="4 5" key="1">
    <citation type="submission" date="2013-03" db="EMBL/GenBank/DDBJ databases">
        <title>The Genome Sequence of Cladophialophora psammophila CBS 110553.</title>
        <authorList>
            <consortium name="The Broad Institute Genomics Platform"/>
            <person name="Cuomo C."/>
            <person name="de Hoog S."/>
            <person name="Gorbushina A."/>
            <person name="Walker B."/>
            <person name="Young S.K."/>
            <person name="Zeng Q."/>
            <person name="Gargeya S."/>
            <person name="Fitzgerald M."/>
            <person name="Haas B."/>
            <person name="Abouelleil A."/>
            <person name="Allen A.W."/>
            <person name="Alvarado L."/>
            <person name="Arachchi H.M."/>
            <person name="Berlin A.M."/>
            <person name="Chapman S.B."/>
            <person name="Gainer-Dewar J."/>
            <person name="Goldberg J."/>
            <person name="Griggs A."/>
            <person name="Gujja S."/>
            <person name="Hansen M."/>
            <person name="Howarth C."/>
            <person name="Imamovic A."/>
            <person name="Ireland A."/>
            <person name="Larimer J."/>
            <person name="McCowan C."/>
            <person name="Murphy C."/>
            <person name="Pearson M."/>
            <person name="Poon T.W."/>
            <person name="Priest M."/>
            <person name="Roberts A."/>
            <person name="Saif S."/>
            <person name="Shea T."/>
            <person name="Sisk P."/>
            <person name="Sykes S."/>
            <person name="Wortman J."/>
            <person name="Nusbaum C."/>
            <person name="Birren B."/>
        </authorList>
    </citation>
    <scope>NUCLEOTIDE SEQUENCE [LARGE SCALE GENOMIC DNA]</scope>
    <source>
        <strain evidence="4 5">CBS 110553</strain>
    </source>
</reference>
<dbReference type="AlphaFoldDB" id="W9WUH1"/>
<evidence type="ECO:0000256" key="2">
    <source>
        <dbReference type="SAM" id="MobiDB-lite"/>
    </source>
</evidence>
<feature type="compositionally biased region" description="Basic and acidic residues" evidence="2">
    <location>
        <begin position="16"/>
        <end position="26"/>
    </location>
</feature>
<dbReference type="GO" id="GO:0003700">
    <property type="term" value="F:DNA-binding transcription factor activity"/>
    <property type="evidence" value="ECO:0007669"/>
    <property type="project" value="InterPro"/>
</dbReference>
<dbReference type="Pfam" id="PF04082">
    <property type="entry name" value="Fungal_trans"/>
    <property type="match status" value="1"/>
</dbReference>
<comment type="caution">
    <text evidence="4">The sequence shown here is derived from an EMBL/GenBank/DDBJ whole genome shotgun (WGS) entry which is preliminary data.</text>
</comment>
<feature type="region of interest" description="Disordered" evidence="2">
    <location>
        <begin position="133"/>
        <end position="154"/>
    </location>
</feature>
<keyword evidence="1" id="KW-0539">Nucleus</keyword>
<dbReference type="EMBL" id="AMGX01000006">
    <property type="protein sequence ID" value="EXJ71827.1"/>
    <property type="molecule type" value="Genomic_DNA"/>
</dbReference>
<feature type="region of interest" description="Disordered" evidence="2">
    <location>
        <begin position="1"/>
        <end position="29"/>
    </location>
</feature>
<dbReference type="PANTHER" id="PTHR46910:SF25">
    <property type="entry name" value="ABC-TRANSPORTER-REGULATING TRANSCRIPTION FACTOR"/>
    <property type="match status" value="1"/>
</dbReference>
<dbReference type="STRING" id="1182543.W9WUH1"/>
<evidence type="ECO:0000259" key="3">
    <source>
        <dbReference type="SMART" id="SM00906"/>
    </source>
</evidence>
<dbReference type="GeneID" id="19189052"/>
<dbReference type="HOGENOM" id="CLU_016058_0_1_1"/>
<evidence type="ECO:0000256" key="1">
    <source>
        <dbReference type="ARBA" id="ARBA00023242"/>
    </source>
</evidence>
<dbReference type="GO" id="GO:0006351">
    <property type="term" value="P:DNA-templated transcription"/>
    <property type="evidence" value="ECO:0007669"/>
    <property type="project" value="InterPro"/>
</dbReference>
<dbReference type="Proteomes" id="UP000019471">
    <property type="component" value="Unassembled WGS sequence"/>
</dbReference>
<dbReference type="OrthoDB" id="39175at2759"/>
<dbReference type="PANTHER" id="PTHR46910">
    <property type="entry name" value="TRANSCRIPTION FACTOR PDR1"/>
    <property type="match status" value="1"/>
</dbReference>
<name>W9WUH1_9EURO</name>
<evidence type="ECO:0000313" key="5">
    <source>
        <dbReference type="Proteomes" id="UP000019471"/>
    </source>
</evidence>
<gene>
    <name evidence="4" type="ORF">A1O5_04328</name>
</gene>
<organism evidence="4 5">
    <name type="scientific">Cladophialophora psammophila CBS 110553</name>
    <dbReference type="NCBI Taxonomy" id="1182543"/>
    <lineage>
        <taxon>Eukaryota</taxon>
        <taxon>Fungi</taxon>
        <taxon>Dikarya</taxon>
        <taxon>Ascomycota</taxon>
        <taxon>Pezizomycotina</taxon>
        <taxon>Eurotiomycetes</taxon>
        <taxon>Chaetothyriomycetidae</taxon>
        <taxon>Chaetothyriales</taxon>
        <taxon>Herpotrichiellaceae</taxon>
        <taxon>Cladophialophora</taxon>
    </lineage>
</organism>